<dbReference type="Proteomes" id="UP000292957">
    <property type="component" value="Unassembled WGS sequence"/>
</dbReference>
<dbReference type="EMBL" id="ML143478">
    <property type="protein sequence ID" value="TBU24522.1"/>
    <property type="molecule type" value="Genomic_DNA"/>
</dbReference>
<reference evidence="1" key="1">
    <citation type="submission" date="2019-01" db="EMBL/GenBank/DDBJ databases">
        <title>Draft genome sequences of three monokaryotic isolates of the white-rot basidiomycete fungus Dichomitus squalens.</title>
        <authorList>
            <consortium name="DOE Joint Genome Institute"/>
            <person name="Lopez S.C."/>
            <person name="Andreopoulos B."/>
            <person name="Pangilinan J."/>
            <person name="Lipzen A."/>
            <person name="Riley R."/>
            <person name="Ahrendt S."/>
            <person name="Ng V."/>
            <person name="Barry K."/>
            <person name="Daum C."/>
            <person name="Grigoriev I.V."/>
            <person name="Hilden K.S."/>
            <person name="Makela M.R."/>
            <person name="de Vries R.P."/>
        </authorList>
    </citation>
    <scope>NUCLEOTIDE SEQUENCE [LARGE SCALE GENOMIC DNA]</scope>
    <source>
        <strain evidence="1">OM18370.1</strain>
    </source>
</reference>
<organism evidence="1">
    <name type="scientific">Dichomitus squalens</name>
    <dbReference type="NCBI Taxonomy" id="114155"/>
    <lineage>
        <taxon>Eukaryota</taxon>
        <taxon>Fungi</taxon>
        <taxon>Dikarya</taxon>
        <taxon>Basidiomycota</taxon>
        <taxon>Agaricomycotina</taxon>
        <taxon>Agaricomycetes</taxon>
        <taxon>Polyporales</taxon>
        <taxon>Polyporaceae</taxon>
        <taxon>Dichomitus</taxon>
    </lineage>
</organism>
<name>A0A4Q9MEM4_9APHY</name>
<accession>A0A4Q9MEM4</accession>
<sequence>MSLVFARHGLGICVHLPSGITNGESVVLCQFGLRGITTGEDAREELGKYGYADPPLHCLELSCRRHNHIFVPLTVTPRDSFTCTLVENQSDMSGLRTSGSGGLCLPYRDLSVSISIPPVQRGWRP</sequence>
<protein>
    <submittedName>
        <fullName evidence="1">Uncharacterized protein</fullName>
    </submittedName>
</protein>
<dbReference type="AlphaFoldDB" id="A0A4Q9MEM4"/>
<gene>
    <name evidence="1" type="ORF">BD311DRAFT_671604</name>
</gene>
<proteinExistence type="predicted"/>
<evidence type="ECO:0000313" key="1">
    <source>
        <dbReference type="EMBL" id="TBU24522.1"/>
    </source>
</evidence>